<dbReference type="PROSITE" id="PS50297">
    <property type="entry name" value="ANK_REP_REGION"/>
    <property type="match status" value="3"/>
</dbReference>
<dbReference type="PROSITE" id="PS50181">
    <property type="entry name" value="FBOX"/>
    <property type="match status" value="1"/>
</dbReference>
<evidence type="ECO:0000256" key="3">
    <source>
        <dbReference type="PROSITE-ProRule" id="PRU00023"/>
    </source>
</evidence>
<dbReference type="GeneID" id="81594120"/>
<dbReference type="RefSeq" id="XP_056771644.1">
    <property type="nucleotide sequence ID" value="XM_056903877.1"/>
</dbReference>
<protein>
    <recommendedName>
        <fullName evidence="4">F-box domain-containing protein</fullName>
    </recommendedName>
</protein>
<feature type="repeat" description="ANK" evidence="3">
    <location>
        <begin position="49"/>
        <end position="81"/>
    </location>
</feature>
<reference evidence="5" key="2">
    <citation type="journal article" date="2023" name="IMA Fungus">
        <title>Comparative genomic study of the Penicillium genus elucidates a diverse pangenome and 15 lateral gene transfer events.</title>
        <authorList>
            <person name="Petersen C."/>
            <person name="Sorensen T."/>
            <person name="Nielsen M.R."/>
            <person name="Sondergaard T.E."/>
            <person name="Sorensen J.L."/>
            <person name="Fitzpatrick D.A."/>
            <person name="Frisvad J.C."/>
            <person name="Nielsen K.L."/>
        </authorList>
    </citation>
    <scope>NUCLEOTIDE SEQUENCE</scope>
    <source>
        <strain evidence="5">IBT 16125</strain>
    </source>
</reference>
<gene>
    <name evidence="5" type="ORF">N7458_000483</name>
</gene>
<dbReference type="Gene3D" id="1.25.40.20">
    <property type="entry name" value="Ankyrin repeat-containing domain"/>
    <property type="match status" value="2"/>
</dbReference>
<feature type="domain" description="F-box" evidence="4">
    <location>
        <begin position="1"/>
        <end position="46"/>
    </location>
</feature>
<evidence type="ECO:0000256" key="2">
    <source>
        <dbReference type="ARBA" id="ARBA00023043"/>
    </source>
</evidence>
<name>A0AAD6CHV0_9EURO</name>
<comment type="caution">
    <text evidence="5">The sequence shown here is derived from an EMBL/GenBank/DDBJ whole genome shotgun (WGS) entry which is preliminary data.</text>
</comment>
<feature type="repeat" description="ANK" evidence="3">
    <location>
        <begin position="154"/>
        <end position="186"/>
    </location>
</feature>
<dbReference type="Pfam" id="PF00023">
    <property type="entry name" value="Ank"/>
    <property type="match status" value="1"/>
</dbReference>
<keyword evidence="1" id="KW-0677">Repeat</keyword>
<dbReference type="AlphaFoldDB" id="A0AAD6CHV0"/>
<evidence type="ECO:0000256" key="1">
    <source>
        <dbReference type="ARBA" id="ARBA00022737"/>
    </source>
</evidence>
<dbReference type="EMBL" id="JAPVEA010000001">
    <property type="protein sequence ID" value="KAJ5464797.1"/>
    <property type="molecule type" value="Genomic_DNA"/>
</dbReference>
<dbReference type="PANTHER" id="PTHR24198:SF165">
    <property type="entry name" value="ANKYRIN REPEAT-CONTAINING PROTEIN-RELATED"/>
    <property type="match status" value="1"/>
</dbReference>
<feature type="repeat" description="ANK" evidence="3">
    <location>
        <begin position="189"/>
        <end position="221"/>
    </location>
</feature>
<evidence type="ECO:0000313" key="6">
    <source>
        <dbReference type="Proteomes" id="UP001213681"/>
    </source>
</evidence>
<feature type="repeat" description="ANK" evidence="3">
    <location>
        <begin position="121"/>
        <end position="153"/>
    </location>
</feature>
<dbReference type="Proteomes" id="UP001213681">
    <property type="component" value="Unassembled WGS sequence"/>
</dbReference>
<evidence type="ECO:0000313" key="5">
    <source>
        <dbReference type="EMBL" id="KAJ5464797.1"/>
    </source>
</evidence>
<dbReference type="PROSITE" id="PS50088">
    <property type="entry name" value="ANK_REPEAT"/>
    <property type="match status" value="4"/>
</dbReference>
<keyword evidence="6" id="KW-1185">Reference proteome</keyword>
<reference evidence="5" key="1">
    <citation type="submission" date="2022-12" db="EMBL/GenBank/DDBJ databases">
        <authorList>
            <person name="Petersen C."/>
        </authorList>
    </citation>
    <scope>NUCLEOTIDE SEQUENCE</scope>
    <source>
        <strain evidence="5">IBT 16125</strain>
    </source>
</reference>
<keyword evidence="2 3" id="KW-0040">ANK repeat</keyword>
<accession>A0AAD6CHV0</accession>
<evidence type="ECO:0000259" key="4">
    <source>
        <dbReference type="PROSITE" id="PS50181"/>
    </source>
</evidence>
<sequence>MAFQSLPNELFFIIAGHLSQSGLNALTQSCRLFHSVLNSTLYSKNIRSNRSSALFWAASNGSCGTVQIMIANGADVTIRAEPDVLAQRNLSHLSRYNLQRNRCSMTMRQSKHKHVTAFSTCGTTPLHRAAERGQEAVARCLLDNGGDMLAIDAGGYYPVQLAAYQGHESIVRLFLERGFQPNTLSWAAFDPSALHSAVSGGQSGIVKLLLDHGANASLTKDSKAIAYFNRSPLDLAFFDRLPNQMQQNLDSTLGKENIHSGKEDCALLLVEYGIPFELLEENRCLLSAARRGYIRLVKALVDLGLDPNQEHYGQTALSCARGARCQELIEFLKPLTNPNAKKKRKRRAASHENTCLCFRVIEDF</sequence>
<proteinExistence type="predicted"/>
<dbReference type="InterPro" id="IPR002110">
    <property type="entry name" value="Ankyrin_rpt"/>
</dbReference>
<dbReference type="SMART" id="SM00248">
    <property type="entry name" value="ANK"/>
    <property type="match status" value="6"/>
</dbReference>
<organism evidence="5 6">
    <name type="scientific">Penicillium daleae</name>
    <dbReference type="NCBI Taxonomy" id="63821"/>
    <lineage>
        <taxon>Eukaryota</taxon>
        <taxon>Fungi</taxon>
        <taxon>Dikarya</taxon>
        <taxon>Ascomycota</taxon>
        <taxon>Pezizomycotina</taxon>
        <taxon>Eurotiomycetes</taxon>
        <taxon>Eurotiomycetidae</taxon>
        <taxon>Eurotiales</taxon>
        <taxon>Aspergillaceae</taxon>
        <taxon>Penicillium</taxon>
    </lineage>
</organism>
<dbReference type="Pfam" id="PF12796">
    <property type="entry name" value="Ank_2"/>
    <property type="match status" value="1"/>
</dbReference>
<dbReference type="PANTHER" id="PTHR24198">
    <property type="entry name" value="ANKYRIN REPEAT AND PROTEIN KINASE DOMAIN-CONTAINING PROTEIN"/>
    <property type="match status" value="1"/>
</dbReference>
<dbReference type="InterPro" id="IPR001810">
    <property type="entry name" value="F-box_dom"/>
</dbReference>
<dbReference type="SUPFAM" id="SSF48403">
    <property type="entry name" value="Ankyrin repeat"/>
    <property type="match status" value="1"/>
</dbReference>
<dbReference type="InterPro" id="IPR036770">
    <property type="entry name" value="Ankyrin_rpt-contain_sf"/>
</dbReference>
<dbReference type="PRINTS" id="PR01415">
    <property type="entry name" value="ANKYRIN"/>
</dbReference>